<dbReference type="PANTHER" id="PTHR42723:SF1">
    <property type="entry name" value="CHLOROPHYLL SYNTHASE, CHLOROPLASTIC"/>
    <property type="match status" value="1"/>
</dbReference>
<reference evidence="7" key="1">
    <citation type="submission" date="2020-12" db="EMBL/GenBank/DDBJ databases">
        <title>Geomonas sp. Red875, isolated from river sediment.</title>
        <authorList>
            <person name="Xu Z."/>
            <person name="Zhang Z."/>
            <person name="Masuda Y."/>
            <person name="Itoh H."/>
            <person name="Senoo K."/>
        </authorList>
    </citation>
    <scope>NUCLEOTIDE SEQUENCE</scope>
    <source>
        <strain evidence="7">Red875</strain>
    </source>
</reference>
<evidence type="ECO:0000313" key="8">
    <source>
        <dbReference type="Proteomes" id="UP000636888"/>
    </source>
</evidence>
<comment type="caution">
    <text evidence="7">The sequence shown here is derived from an EMBL/GenBank/DDBJ whole genome shotgun (WGS) entry which is preliminary data.</text>
</comment>
<protein>
    <submittedName>
        <fullName evidence="7">Decaprenyl-phosphate phosphoribosyltransferase</fullName>
        <ecNumber evidence="7">2.4.2.45</ecNumber>
    </submittedName>
</protein>
<feature type="transmembrane region" description="Helical" evidence="6">
    <location>
        <begin position="264"/>
        <end position="280"/>
    </location>
</feature>
<keyword evidence="7" id="KW-0328">Glycosyltransferase</keyword>
<name>A0A8J7LY11_9BACT</name>
<evidence type="ECO:0000256" key="1">
    <source>
        <dbReference type="ARBA" id="ARBA00004141"/>
    </source>
</evidence>
<keyword evidence="3 6" id="KW-0812">Transmembrane</keyword>
<keyword evidence="2" id="KW-1003">Cell membrane</keyword>
<dbReference type="InterPro" id="IPR044878">
    <property type="entry name" value="UbiA_sf"/>
</dbReference>
<dbReference type="NCBIfam" id="NF008978">
    <property type="entry name" value="PRK12324.1-4"/>
    <property type="match status" value="1"/>
</dbReference>
<evidence type="ECO:0000256" key="2">
    <source>
        <dbReference type="ARBA" id="ARBA00022475"/>
    </source>
</evidence>
<sequence length="283" mass="31013">MNLAASVKLLRPTQWLKNLMLFFPPFLGGAILNPGIAQKGALPFLSFCLASSSTYVVNDLLDRHNDARHDKKRHRPIPSGAVSVPQAWWIAAVSLAASLFLAAFVSPVFLLLTLSYLAVSSAYSLRLKELALIDLFCIAAGFLLRLQAGGEAFGIVVSEWLFLSVFLLAMFLATGKRLSEKILLGGTAGEHRKALLDYPEGYLEGVMYLCGGSVLVTYTMYVISRHMFVYTVPLCCFGLLRYILRVKHGGGGDPTESLLKDRPLFVVGLLWAVMIGYSLYGGR</sequence>
<feature type="transmembrane region" description="Helical" evidence="6">
    <location>
        <begin position="152"/>
        <end position="173"/>
    </location>
</feature>
<evidence type="ECO:0000256" key="6">
    <source>
        <dbReference type="SAM" id="Phobius"/>
    </source>
</evidence>
<dbReference type="InterPro" id="IPR050475">
    <property type="entry name" value="Prenyltransferase_related"/>
</dbReference>
<accession>A0A8J7LY11</accession>
<dbReference type="AlphaFoldDB" id="A0A8J7LY11"/>
<evidence type="ECO:0000256" key="5">
    <source>
        <dbReference type="ARBA" id="ARBA00023136"/>
    </source>
</evidence>
<evidence type="ECO:0000256" key="4">
    <source>
        <dbReference type="ARBA" id="ARBA00022989"/>
    </source>
</evidence>
<feature type="transmembrane region" description="Helical" evidence="6">
    <location>
        <begin position="130"/>
        <end position="146"/>
    </location>
</feature>
<dbReference type="GO" id="GO:0016020">
    <property type="term" value="C:membrane"/>
    <property type="evidence" value="ECO:0007669"/>
    <property type="project" value="UniProtKB-SubCell"/>
</dbReference>
<dbReference type="Pfam" id="PF01040">
    <property type="entry name" value="UbiA"/>
    <property type="match status" value="1"/>
</dbReference>
<dbReference type="RefSeq" id="WP_199382932.1">
    <property type="nucleotide sequence ID" value="NZ_JAEMHM010000004.1"/>
</dbReference>
<comment type="subcellular location">
    <subcellularLocation>
        <location evidence="1">Membrane</location>
        <topology evidence="1">Multi-pass membrane protein</topology>
    </subcellularLocation>
</comment>
<keyword evidence="4 6" id="KW-1133">Transmembrane helix</keyword>
<feature type="transmembrane region" description="Helical" evidence="6">
    <location>
        <begin position="88"/>
        <end position="118"/>
    </location>
</feature>
<dbReference type="Proteomes" id="UP000636888">
    <property type="component" value="Unassembled WGS sequence"/>
</dbReference>
<proteinExistence type="predicted"/>
<evidence type="ECO:0000256" key="3">
    <source>
        <dbReference type="ARBA" id="ARBA00022692"/>
    </source>
</evidence>
<dbReference type="EMBL" id="JAEMHM010000004">
    <property type="protein sequence ID" value="MBJ6724081.1"/>
    <property type="molecule type" value="Genomic_DNA"/>
</dbReference>
<organism evidence="7 8">
    <name type="scientific">Geomesophilobacter sediminis</name>
    <dbReference type="NCBI Taxonomy" id="2798584"/>
    <lineage>
        <taxon>Bacteria</taxon>
        <taxon>Pseudomonadati</taxon>
        <taxon>Thermodesulfobacteriota</taxon>
        <taxon>Desulfuromonadia</taxon>
        <taxon>Geobacterales</taxon>
        <taxon>Geobacteraceae</taxon>
        <taxon>Geomesophilobacter</taxon>
    </lineage>
</organism>
<dbReference type="Gene3D" id="1.10.357.140">
    <property type="entry name" value="UbiA prenyltransferase"/>
    <property type="match status" value="1"/>
</dbReference>
<dbReference type="EC" id="2.4.2.45" evidence="7"/>
<dbReference type="InterPro" id="IPR000537">
    <property type="entry name" value="UbiA_prenyltransferase"/>
</dbReference>
<feature type="transmembrane region" description="Helical" evidence="6">
    <location>
        <begin position="227"/>
        <end position="244"/>
    </location>
</feature>
<evidence type="ECO:0000313" key="7">
    <source>
        <dbReference type="EMBL" id="MBJ6724081.1"/>
    </source>
</evidence>
<gene>
    <name evidence="7" type="ORF">JFN93_05120</name>
</gene>
<dbReference type="GO" id="GO:0016765">
    <property type="term" value="F:transferase activity, transferring alkyl or aryl (other than methyl) groups"/>
    <property type="evidence" value="ECO:0007669"/>
    <property type="project" value="InterPro"/>
</dbReference>
<dbReference type="CDD" id="cd13963">
    <property type="entry name" value="PT_UbiA_2"/>
    <property type="match status" value="1"/>
</dbReference>
<dbReference type="GO" id="GO:0016757">
    <property type="term" value="F:glycosyltransferase activity"/>
    <property type="evidence" value="ECO:0007669"/>
    <property type="project" value="UniProtKB-KW"/>
</dbReference>
<keyword evidence="5 6" id="KW-0472">Membrane</keyword>
<keyword evidence="8" id="KW-1185">Reference proteome</keyword>
<dbReference type="PANTHER" id="PTHR42723">
    <property type="entry name" value="CHLOROPHYLL SYNTHASE"/>
    <property type="match status" value="1"/>
</dbReference>
<keyword evidence="7" id="KW-0808">Transferase</keyword>